<sequence length="248" mass="29037">MLSIRALHLTLIAITSFCLQYSTAYPIRDRGQEVLGDAQNSYATCDGIETYTTEWFLANTLPAYRHEIYEHALFYTRGTSRRARDLAKTSRGEYVTIWEVWPCWLYDDRQVEENRLRCIHHEPEVRRTFYENMSRAFARMARKNATVMHSFKDYVQPPEDGIWARVELPALREKTDVDQLRKMNEDKSLFATSSITRDPWETVKLVIQTAMDEVRAIFRRAKLRTSDSTGAACSIWSSADDNWLDSLW</sequence>
<proteinExistence type="predicted"/>
<evidence type="ECO:0000313" key="2">
    <source>
        <dbReference type="EMBL" id="KAK4546692.1"/>
    </source>
</evidence>
<dbReference type="AlphaFoldDB" id="A0AAV9JNL4"/>
<dbReference type="EMBL" id="JAVFHQ010000014">
    <property type="protein sequence ID" value="KAK4546692.1"/>
    <property type="molecule type" value="Genomic_DNA"/>
</dbReference>
<organism evidence="2 3">
    <name type="scientific">Oleoguttula mirabilis</name>
    <dbReference type="NCBI Taxonomy" id="1507867"/>
    <lineage>
        <taxon>Eukaryota</taxon>
        <taxon>Fungi</taxon>
        <taxon>Dikarya</taxon>
        <taxon>Ascomycota</taxon>
        <taxon>Pezizomycotina</taxon>
        <taxon>Dothideomycetes</taxon>
        <taxon>Dothideomycetidae</taxon>
        <taxon>Mycosphaerellales</taxon>
        <taxon>Teratosphaeriaceae</taxon>
        <taxon>Oleoguttula</taxon>
    </lineage>
</organism>
<keyword evidence="1" id="KW-0732">Signal</keyword>
<evidence type="ECO:0000313" key="3">
    <source>
        <dbReference type="Proteomes" id="UP001324427"/>
    </source>
</evidence>
<reference evidence="2 3" key="1">
    <citation type="submission" date="2021-11" db="EMBL/GenBank/DDBJ databases">
        <title>Black yeast isolated from Biological Soil Crust.</title>
        <authorList>
            <person name="Kurbessoian T."/>
        </authorList>
    </citation>
    <scope>NUCLEOTIDE SEQUENCE [LARGE SCALE GENOMIC DNA]</scope>
    <source>
        <strain evidence="2 3">CCFEE 5522</strain>
    </source>
</reference>
<feature type="chain" id="PRO_5043406972" evidence="1">
    <location>
        <begin position="25"/>
        <end position="248"/>
    </location>
</feature>
<name>A0AAV9JNL4_9PEZI</name>
<evidence type="ECO:0000256" key="1">
    <source>
        <dbReference type="SAM" id="SignalP"/>
    </source>
</evidence>
<comment type="caution">
    <text evidence="2">The sequence shown here is derived from an EMBL/GenBank/DDBJ whole genome shotgun (WGS) entry which is preliminary data.</text>
</comment>
<protein>
    <submittedName>
        <fullName evidence="2">Uncharacterized protein</fullName>
    </submittedName>
</protein>
<accession>A0AAV9JNL4</accession>
<dbReference type="Proteomes" id="UP001324427">
    <property type="component" value="Unassembled WGS sequence"/>
</dbReference>
<feature type="signal peptide" evidence="1">
    <location>
        <begin position="1"/>
        <end position="24"/>
    </location>
</feature>
<keyword evidence="3" id="KW-1185">Reference proteome</keyword>
<gene>
    <name evidence="2" type="ORF">LTR36_001910</name>
</gene>